<sequence length="38" mass="4434">MRVLVNSCIRELNKVAVRRRKPCAARPQEEGRRAVSRK</sequence>
<dbReference type="AlphaFoldDB" id="A0A5B7HP83"/>
<protein>
    <submittedName>
        <fullName evidence="1">Uncharacterized protein</fullName>
    </submittedName>
</protein>
<dbReference type="Proteomes" id="UP000324222">
    <property type="component" value="Unassembled WGS sequence"/>
</dbReference>
<evidence type="ECO:0000313" key="1">
    <source>
        <dbReference type="EMBL" id="MPC71455.1"/>
    </source>
</evidence>
<name>A0A5B7HP83_PORTR</name>
<accession>A0A5B7HP83</accession>
<dbReference type="EMBL" id="VSRR010032912">
    <property type="protein sequence ID" value="MPC71455.1"/>
    <property type="molecule type" value="Genomic_DNA"/>
</dbReference>
<evidence type="ECO:0000313" key="2">
    <source>
        <dbReference type="Proteomes" id="UP000324222"/>
    </source>
</evidence>
<reference evidence="1 2" key="1">
    <citation type="submission" date="2019-05" db="EMBL/GenBank/DDBJ databases">
        <title>Another draft genome of Portunus trituberculatus and its Hox gene families provides insights of decapod evolution.</title>
        <authorList>
            <person name="Jeong J.-H."/>
            <person name="Song I."/>
            <person name="Kim S."/>
            <person name="Choi T."/>
            <person name="Kim D."/>
            <person name="Ryu S."/>
            <person name="Kim W."/>
        </authorList>
    </citation>
    <scope>NUCLEOTIDE SEQUENCE [LARGE SCALE GENOMIC DNA]</scope>
    <source>
        <tissue evidence="1">Muscle</tissue>
    </source>
</reference>
<organism evidence="1 2">
    <name type="scientific">Portunus trituberculatus</name>
    <name type="common">Swimming crab</name>
    <name type="synonym">Neptunus trituberculatus</name>
    <dbReference type="NCBI Taxonomy" id="210409"/>
    <lineage>
        <taxon>Eukaryota</taxon>
        <taxon>Metazoa</taxon>
        <taxon>Ecdysozoa</taxon>
        <taxon>Arthropoda</taxon>
        <taxon>Crustacea</taxon>
        <taxon>Multicrustacea</taxon>
        <taxon>Malacostraca</taxon>
        <taxon>Eumalacostraca</taxon>
        <taxon>Eucarida</taxon>
        <taxon>Decapoda</taxon>
        <taxon>Pleocyemata</taxon>
        <taxon>Brachyura</taxon>
        <taxon>Eubrachyura</taxon>
        <taxon>Portunoidea</taxon>
        <taxon>Portunidae</taxon>
        <taxon>Portuninae</taxon>
        <taxon>Portunus</taxon>
    </lineage>
</organism>
<keyword evidence="2" id="KW-1185">Reference proteome</keyword>
<comment type="caution">
    <text evidence="1">The sequence shown here is derived from an EMBL/GenBank/DDBJ whole genome shotgun (WGS) entry which is preliminary data.</text>
</comment>
<proteinExistence type="predicted"/>
<gene>
    <name evidence="1" type="ORF">E2C01_065732</name>
</gene>